<protein>
    <recommendedName>
        <fullName evidence="3">Prophage minor tail protein Z (GPZ)</fullName>
    </recommendedName>
</protein>
<dbReference type="OrthoDB" id="7840472at2"/>
<proteinExistence type="predicted"/>
<organism evidence="1 2">
    <name type="scientific">Aureimonas phyllosphaerae</name>
    <dbReference type="NCBI Taxonomy" id="1166078"/>
    <lineage>
        <taxon>Bacteria</taxon>
        <taxon>Pseudomonadati</taxon>
        <taxon>Pseudomonadota</taxon>
        <taxon>Alphaproteobacteria</taxon>
        <taxon>Hyphomicrobiales</taxon>
        <taxon>Aurantimonadaceae</taxon>
        <taxon>Aureimonas</taxon>
    </lineage>
</organism>
<sequence length="192" mass="21011">MELSLRWSDVASIRRFDDAVRALGNDESRKVLNRAINRTGEMARTKVVRALTKQTGLKRQVIVRAVKTKRSSWEGLTYVMETQGGDVGLRFFGARETRKGVSAAPFGGRKVFAGTFMQGGRFPNRKALGLGGKVFARVGKARTPFREEDSGVVIPAEMVKGATADAFTSTVSDVLPRRLAHEIARVTKGVVT</sequence>
<reference evidence="1 2" key="1">
    <citation type="submission" date="2020-08" db="EMBL/GenBank/DDBJ databases">
        <title>Genomic Encyclopedia of Type Strains, Phase IV (KMG-IV): sequencing the most valuable type-strain genomes for metagenomic binning, comparative biology and taxonomic classification.</title>
        <authorList>
            <person name="Goeker M."/>
        </authorList>
    </citation>
    <scope>NUCLEOTIDE SEQUENCE [LARGE SCALE GENOMIC DNA]</scope>
    <source>
        <strain evidence="1 2">DSM 25024</strain>
    </source>
</reference>
<name>A0A7W6FW81_9HYPH</name>
<dbReference type="RefSeq" id="WP_090966176.1">
    <property type="nucleotide sequence ID" value="NZ_FOOA01000025.1"/>
</dbReference>
<dbReference type="EMBL" id="JACIDO010000013">
    <property type="protein sequence ID" value="MBB3937921.1"/>
    <property type="molecule type" value="Genomic_DNA"/>
</dbReference>
<comment type="caution">
    <text evidence="1">The sequence shown here is derived from an EMBL/GenBank/DDBJ whole genome shotgun (WGS) entry which is preliminary data.</text>
</comment>
<accession>A0A7W6FW81</accession>
<gene>
    <name evidence="1" type="ORF">GGR05_004090</name>
</gene>
<evidence type="ECO:0000313" key="2">
    <source>
        <dbReference type="Proteomes" id="UP000531216"/>
    </source>
</evidence>
<dbReference type="Proteomes" id="UP000531216">
    <property type="component" value="Unassembled WGS sequence"/>
</dbReference>
<keyword evidence="2" id="KW-1185">Reference proteome</keyword>
<dbReference type="AlphaFoldDB" id="A0A7W6FW81"/>
<evidence type="ECO:0008006" key="3">
    <source>
        <dbReference type="Google" id="ProtNLM"/>
    </source>
</evidence>
<evidence type="ECO:0000313" key="1">
    <source>
        <dbReference type="EMBL" id="MBB3937921.1"/>
    </source>
</evidence>